<gene>
    <name evidence="2" type="ORF">AMON00008_LOCUS30388</name>
</gene>
<proteinExistence type="predicted"/>
<feature type="compositionally biased region" description="Low complexity" evidence="1">
    <location>
        <begin position="208"/>
        <end position="220"/>
    </location>
</feature>
<feature type="region of interest" description="Disordered" evidence="1">
    <location>
        <begin position="158"/>
        <end position="192"/>
    </location>
</feature>
<sequence length="761" mass="81820">MPVDRRAYCSKLQSSRGFTPSWRAKAAVPVVSAPAVDSNGEQALLVLARKCLHGTWIGTNTGSSCTSYTITQSGRSSWKGTCMRASPQSTKQFSLFFEPSDGLVWWSPMKNYFLDPKEVDKKPDQITWYAAEDSVKRRRKPGWQPRAQRHPRFTWARNAASPEGEARVATTTEPHSGGLMEEDSGGEVSARDKASIASVSTCMLTTLDAGGDDSASGSASDVRRDAASDAAVEVPPAAEAFAADAAQGLASSDAGAGGASAAATAAPPSAAVGDPAEASCCVQNVDAGNALVCSRCSSPVSVPPVLQQHTVAAQTLQPPTLPPPPPPGVAPEWGDDARHLTGEADASRPMPPGQVALAAQAAKALARLPHAAAPASPAPAPARAAGWPRQVPVHVMGVCPQGLPLSPASRHSQGILDYQIVAAFTATVNRHEQLAAAAWTVIEELLSAGTPRQQLVLYGSLSLVRAPFWFEHDGRGGQGVATSYATNISDVDVALLLREGTTAACVITLLQVGNPPEWRRLQSRLVPRFAVAQWTLVNRAGVHLDLTCINDAVHFEQFKERQVAFRRVFWQMRMLMQVKYSMEGAMAFDAYIYLLKAFAAFVSRSALTSFQATCLGLFVLQQGEVERHAHRAAAPAALSLFGRFLVWCRMFFADGVRRKSGRHHQGYRVCAIDLSGEGGRLIERQNLRANAELYFANVELHLGAAPSEWLNVLHSSDPKAISAKARLAYEHWFVESSPWKVWGRMRQDLSAAMRPAPLKLS</sequence>
<organism evidence="2">
    <name type="scientific">Alexandrium monilatum</name>
    <dbReference type="NCBI Taxonomy" id="311494"/>
    <lineage>
        <taxon>Eukaryota</taxon>
        <taxon>Sar</taxon>
        <taxon>Alveolata</taxon>
        <taxon>Dinophyceae</taxon>
        <taxon>Gonyaulacales</taxon>
        <taxon>Pyrocystaceae</taxon>
        <taxon>Alexandrium</taxon>
    </lineage>
</organism>
<feature type="compositionally biased region" description="Pro residues" evidence="1">
    <location>
        <begin position="319"/>
        <end position="329"/>
    </location>
</feature>
<name>A0A7S4VUM8_9DINO</name>
<feature type="region of interest" description="Disordered" evidence="1">
    <location>
        <begin position="208"/>
        <end position="231"/>
    </location>
</feature>
<dbReference type="EMBL" id="HBNR01043669">
    <property type="protein sequence ID" value="CAE4603864.1"/>
    <property type="molecule type" value="Transcribed_RNA"/>
</dbReference>
<reference evidence="2" key="1">
    <citation type="submission" date="2021-01" db="EMBL/GenBank/DDBJ databases">
        <authorList>
            <person name="Corre E."/>
            <person name="Pelletier E."/>
            <person name="Niang G."/>
            <person name="Scheremetjew M."/>
            <person name="Finn R."/>
            <person name="Kale V."/>
            <person name="Holt S."/>
            <person name="Cochrane G."/>
            <person name="Meng A."/>
            <person name="Brown T."/>
            <person name="Cohen L."/>
        </authorList>
    </citation>
    <scope>NUCLEOTIDE SEQUENCE</scope>
    <source>
        <strain evidence="2">CCMP3105</strain>
    </source>
</reference>
<evidence type="ECO:0000256" key="1">
    <source>
        <dbReference type="SAM" id="MobiDB-lite"/>
    </source>
</evidence>
<protein>
    <submittedName>
        <fullName evidence="2">Uncharacterized protein</fullName>
    </submittedName>
</protein>
<feature type="region of interest" description="Disordered" evidence="1">
    <location>
        <begin position="316"/>
        <end position="336"/>
    </location>
</feature>
<evidence type="ECO:0000313" key="2">
    <source>
        <dbReference type="EMBL" id="CAE4603864.1"/>
    </source>
</evidence>
<dbReference type="AlphaFoldDB" id="A0A7S4VUM8"/>
<accession>A0A7S4VUM8</accession>